<keyword evidence="8" id="KW-1185">Reference proteome</keyword>
<proteinExistence type="inferred from homology"/>
<organism evidence="7 8">
    <name type="scientific">Lacunisphaera limnophila</name>
    <dbReference type="NCBI Taxonomy" id="1838286"/>
    <lineage>
        <taxon>Bacteria</taxon>
        <taxon>Pseudomonadati</taxon>
        <taxon>Verrucomicrobiota</taxon>
        <taxon>Opitutia</taxon>
        <taxon>Opitutales</taxon>
        <taxon>Opitutaceae</taxon>
        <taxon>Lacunisphaera</taxon>
    </lineage>
</organism>
<dbReference type="GO" id="GO:0016432">
    <property type="term" value="F:tRNA-uridine aminocarboxypropyltransferase activity"/>
    <property type="evidence" value="ECO:0007669"/>
    <property type="project" value="UniProtKB-EC"/>
</dbReference>
<protein>
    <recommendedName>
        <fullName evidence="1">tRNA-uridine aminocarboxypropyltransferase</fullName>
        <ecNumber evidence="1">2.5.1.25</ecNumber>
    </recommendedName>
</protein>
<dbReference type="STRING" id="1838286.Verru16b_00188"/>
<dbReference type="EMBL" id="CP016094">
    <property type="protein sequence ID" value="AOS43147.1"/>
    <property type="molecule type" value="Genomic_DNA"/>
</dbReference>
<dbReference type="SMART" id="SM01144">
    <property type="entry name" value="DTW"/>
    <property type="match status" value="1"/>
</dbReference>
<evidence type="ECO:0000256" key="2">
    <source>
        <dbReference type="ARBA" id="ARBA00022679"/>
    </source>
</evidence>
<dbReference type="EC" id="2.5.1.25" evidence="1"/>
<evidence type="ECO:0000313" key="7">
    <source>
        <dbReference type="EMBL" id="AOS43147.1"/>
    </source>
</evidence>
<accession>A0A1I7PHQ6</accession>
<dbReference type="Pfam" id="PF03942">
    <property type="entry name" value="DTW"/>
    <property type="match status" value="1"/>
</dbReference>
<dbReference type="PANTHER" id="PTHR21392:SF0">
    <property type="entry name" value="TRNA-URIDINE AMINOCARBOXYPROPYLTRANSFERASE 2"/>
    <property type="match status" value="1"/>
</dbReference>
<name>A0A1I7PHQ6_9BACT</name>
<dbReference type="Proteomes" id="UP000095228">
    <property type="component" value="Chromosome"/>
</dbReference>
<sequence>MARSVVLAGAPRCARCQFVPRWCICAGERAVVCPLQVEVLIHHREYHRPTSTGRLINRVMPASRGHLFRRETPPDPATFRLPGRELWILHPRGEPLPAGAAPEGLQVLLLDGSWREAARMSTEVAAWGRLVRLPEDGPGRYQLRTHEHDGRYSTVESLLMLLAALGLSEAEAQLRLQFELHVYAGLRTRGAKGKAEEFLASSPIRAAFPALLEEMHRRRAAI</sequence>
<dbReference type="InterPro" id="IPR005636">
    <property type="entry name" value="DTW"/>
</dbReference>
<evidence type="ECO:0000313" key="8">
    <source>
        <dbReference type="Proteomes" id="UP000095228"/>
    </source>
</evidence>
<evidence type="ECO:0000259" key="6">
    <source>
        <dbReference type="SMART" id="SM01144"/>
    </source>
</evidence>
<keyword evidence="4" id="KW-0819">tRNA processing</keyword>
<comment type="similarity">
    <text evidence="5">Belongs to the TDD superfamily. DTWD2 family.</text>
</comment>
<dbReference type="PANTHER" id="PTHR21392">
    <property type="entry name" value="TRNA-URIDINE AMINOCARBOXYPROPYLTRANSFERASE 2"/>
    <property type="match status" value="1"/>
</dbReference>
<evidence type="ECO:0000256" key="4">
    <source>
        <dbReference type="ARBA" id="ARBA00022694"/>
    </source>
</evidence>
<keyword evidence="2" id="KW-0808">Transferase</keyword>
<feature type="domain" description="DTW" evidence="6">
    <location>
        <begin position="9"/>
        <end position="190"/>
    </location>
</feature>
<evidence type="ECO:0000256" key="3">
    <source>
        <dbReference type="ARBA" id="ARBA00022691"/>
    </source>
</evidence>
<evidence type="ECO:0000256" key="5">
    <source>
        <dbReference type="ARBA" id="ARBA00034489"/>
    </source>
</evidence>
<dbReference type="AlphaFoldDB" id="A0A1I7PHQ6"/>
<gene>
    <name evidence="7" type="ORF">Verru16b_00188</name>
</gene>
<evidence type="ECO:0000256" key="1">
    <source>
        <dbReference type="ARBA" id="ARBA00012386"/>
    </source>
</evidence>
<keyword evidence="3" id="KW-0949">S-adenosyl-L-methionine</keyword>
<dbReference type="RefSeq" id="WP_069960535.1">
    <property type="nucleotide sequence ID" value="NZ_CP016094.1"/>
</dbReference>
<dbReference type="KEGG" id="obg:Verru16b_00188"/>
<dbReference type="InterPro" id="IPR039262">
    <property type="entry name" value="DTWD2/TAPT"/>
</dbReference>
<dbReference type="GO" id="GO:0008033">
    <property type="term" value="P:tRNA processing"/>
    <property type="evidence" value="ECO:0007669"/>
    <property type="project" value="UniProtKB-KW"/>
</dbReference>
<reference evidence="7 8" key="1">
    <citation type="submission" date="2016-06" db="EMBL/GenBank/DDBJ databases">
        <title>Three novel species with peptidoglycan cell walls form the new genus Lacunisphaera gen. nov. in the family Opitutaceae of the verrucomicrobial subdivision 4.</title>
        <authorList>
            <person name="Rast P."/>
            <person name="Gloeckner I."/>
            <person name="Jogler M."/>
            <person name="Boedeker C."/>
            <person name="Jeske O."/>
            <person name="Wiegand S."/>
            <person name="Reinhardt R."/>
            <person name="Schumann P."/>
            <person name="Rohde M."/>
            <person name="Spring S."/>
            <person name="Gloeckner F.O."/>
            <person name="Jogler C."/>
        </authorList>
    </citation>
    <scope>NUCLEOTIDE SEQUENCE [LARGE SCALE GENOMIC DNA]</scope>
    <source>
        <strain evidence="7 8">IG16b</strain>
    </source>
</reference>